<dbReference type="EMBL" id="MU003504">
    <property type="protein sequence ID" value="KAF2471678.1"/>
    <property type="molecule type" value="Genomic_DNA"/>
</dbReference>
<feature type="non-terminal residue" evidence="1">
    <location>
        <position position="324"/>
    </location>
</feature>
<sequence length="324" mass="35350">FNASTLPKKNVSGTYNIAGTYCVLANKMPEREGSIQLLLHGLAYTKEYWNGIKYPNTTFPGEFSWVHHATAQGYSTLAIDNLGNGDSDFPDPINTVQLPLQLEVIREIIKGLRSQSFSCIQAKYNKVIFVTHSYGSLVGRAMAQDYPNPADGADAYILTASSTNLVGIKAAGANFRPRAASIQNPKRFGHLPPAYVHMDPTALREIVYSLKGEYDPGMLAWDMMQPHSFAIGELATFKKNDTSEFAGPVMYLTGRIDAIVCDAAGNTTISIPNCGVRRSSNPGLSVERFPRAKPFGVYVPDQTGHNLNLGYSAPETFGAVNQFL</sequence>
<reference evidence="1" key="1">
    <citation type="journal article" date="2020" name="Stud. Mycol.">
        <title>101 Dothideomycetes genomes: a test case for predicting lifestyles and emergence of pathogens.</title>
        <authorList>
            <person name="Haridas S."/>
            <person name="Albert R."/>
            <person name="Binder M."/>
            <person name="Bloem J."/>
            <person name="Labutti K."/>
            <person name="Salamov A."/>
            <person name="Andreopoulos B."/>
            <person name="Baker S."/>
            <person name="Barry K."/>
            <person name="Bills G."/>
            <person name="Bluhm B."/>
            <person name="Cannon C."/>
            <person name="Castanera R."/>
            <person name="Culley D."/>
            <person name="Daum C."/>
            <person name="Ezra D."/>
            <person name="Gonzalez J."/>
            <person name="Henrissat B."/>
            <person name="Kuo A."/>
            <person name="Liang C."/>
            <person name="Lipzen A."/>
            <person name="Lutzoni F."/>
            <person name="Magnuson J."/>
            <person name="Mondo S."/>
            <person name="Nolan M."/>
            <person name="Ohm R."/>
            <person name="Pangilinan J."/>
            <person name="Park H.-J."/>
            <person name="Ramirez L."/>
            <person name="Alfaro M."/>
            <person name="Sun H."/>
            <person name="Tritt A."/>
            <person name="Yoshinaga Y."/>
            <person name="Zwiers L.-H."/>
            <person name="Turgeon B."/>
            <person name="Goodwin S."/>
            <person name="Spatafora J."/>
            <person name="Crous P."/>
            <person name="Grigoriev I."/>
        </authorList>
    </citation>
    <scope>NUCLEOTIDE SEQUENCE</scope>
    <source>
        <strain evidence="1">ATCC 200398</strain>
    </source>
</reference>
<name>A0ACB6QXC3_9PLEO</name>
<protein>
    <submittedName>
        <fullName evidence="1">Uncharacterized protein</fullName>
    </submittedName>
</protein>
<organism evidence="1 2">
    <name type="scientific">Lindgomyces ingoldianus</name>
    <dbReference type="NCBI Taxonomy" id="673940"/>
    <lineage>
        <taxon>Eukaryota</taxon>
        <taxon>Fungi</taxon>
        <taxon>Dikarya</taxon>
        <taxon>Ascomycota</taxon>
        <taxon>Pezizomycotina</taxon>
        <taxon>Dothideomycetes</taxon>
        <taxon>Pleosporomycetidae</taxon>
        <taxon>Pleosporales</taxon>
        <taxon>Lindgomycetaceae</taxon>
        <taxon>Lindgomyces</taxon>
    </lineage>
</organism>
<evidence type="ECO:0000313" key="1">
    <source>
        <dbReference type="EMBL" id="KAF2471678.1"/>
    </source>
</evidence>
<dbReference type="Proteomes" id="UP000799755">
    <property type="component" value="Unassembled WGS sequence"/>
</dbReference>
<evidence type="ECO:0000313" key="2">
    <source>
        <dbReference type="Proteomes" id="UP000799755"/>
    </source>
</evidence>
<comment type="caution">
    <text evidence="1">The sequence shown here is derived from an EMBL/GenBank/DDBJ whole genome shotgun (WGS) entry which is preliminary data.</text>
</comment>
<gene>
    <name evidence="1" type="ORF">BDR25DRAFT_203200</name>
</gene>
<keyword evidence="2" id="KW-1185">Reference proteome</keyword>
<accession>A0ACB6QXC3</accession>
<proteinExistence type="predicted"/>
<feature type="non-terminal residue" evidence="1">
    <location>
        <position position="1"/>
    </location>
</feature>